<evidence type="ECO:0000256" key="2">
    <source>
        <dbReference type="ARBA" id="ARBA00022801"/>
    </source>
</evidence>
<proteinExistence type="inferred from homology"/>
<evidence type="ECO:0000256" key="1">
    <source>
        <dbReference type="ARBA" id="ARBA00008779"/>
    </source>
</evidence>
<dbReference type="InterPro" id="IPR050738">
    <property type="entry name" value="Sulfatase"/>
</dbReference>
<dbReference type="PANTHER" id="PTHR42693">
    <property type="entry name" value="ARYLSULFATASE FAMILY MEMBER"/>
    <property type="match status" value="1"/>
</dbReference>
<dbReference type="EMBL" id="QKZT01000010">
    <property type="protein sequence ID" value="PZX51044.1"/>
    <property type="molecule type" value="Genomic_DNA"/>
</dbReference>
<accession>A0A2W7QS02</accession>
<dbReference type="GO" id="GO:0004065">
    <property type="term" value="F:arylsulfatase activity"/>
    <property type="evidence" value="ECO:0007669"/>
    <property type="project" value="TreeGrafter"/>
</dbReference>
<keyword evidence="2" id="KW-0378">Hydrolase</keyword>
<dbReference type="Pfam" id="PF00884">
    <property type="entry name" value="Sulfatase"/>
    <property type="match status" value="1"/>
</dbReference>
<evidence type="ECO:0000313" key="5">
    <source>
        <dbReference type="Proteomes" id="UP000248882"/>
    </source>
</evidence>
<dbReference type="AlphaFoldDB" id="A0A2W7QS02"/>
<dbReference type="CDD" id="cd16145">
    <property type="entry name" value="ARS_like"/>
    <property type="match status" value="1"/>
</dbReference>
<gene>
    <name evidence="4" type="ORF">LV85_02587</name>
</gene>
<sequence>MKGTACHLKVIYFVFLFFVLFSQTFEGQGQSIVSSKPNIIYIVADDLGYGDLSAYGQEKFETPNIDRLAKEGMLFTQHYAGSTVCAPSRAALMTGLHTGHIEVRGNKGINGGQFPLSLEAITIPKLLKENGYVTGAFGKWGLGYPGSTGAPLNQGFDEFFGYNSQTIAHNYFPRELYDNDKLVELVENRDTLEGLYAPDLIHQKTLDFIDRHKDSPFFLFVPSIIPHAELVAPAEYMQLFLEKTNPDSMYISVFEPEPAYRGVDDPENPRYKMGAYGSQPMPRAAFAAMIKLLDDQVGEILDKLDDLGLAENTLVIFTSDNGPHKEGGADPDFFNSNGQFKGYKRDLYEGGIRVPMLARWPGKITAGTETVQVSTFWDVLPTLADVTGVAIPEGIDGISFLPTLLGENSQKNHASLYWEFHEQNGKQAVRKGNWKAIRLNVFSEGSEVLLFDLSKDPGETSNLANEYPKVLMEMLEIMDRSRTEDSNWPFAHSSVK</sequence>
<dbReference type="InterPro" id="IPR000917">
    <property type="entry name" value="Sulfatase_N"/>
</dbReference>
<name>A0A2W7QS02_9BACT</name>
<organism evidence="4 5">
    <name type="scientific">Algoriphagus chordae</name>
    <dbReference type="NCBI Taxonomy" id="237019"/>
    <lineage>
        <taxon>Bacteria</taxon>
        <taxon>Pseudomonadati</taxon>
        <taxon>Bacteroidota</taxon>
        <taxon>Cytophagia</taxon>
        <taxon>Cytophagales</taxon>
        <taxon>Cyclobacteriaceae</taxon>
        <taxon>Algoriphagus</taxon>
    </lineage>
</organism>
<protein>
    <submittedName>
        <fullName evidence="4">Arylsulfatase A-like enzyme</fullName>
    </submittedName>
</protein>
<evidence type="ECO:0000259" key="3">
    <source>
        <dbReference type="Pfam" id="PF00884"/>
    </source>
</evidence>
<dbReference type="Gene3D" id="3.30.1120.10">
    <property type="match status" value="1"/>
</dbReference>
<dbReference type="PANTHER" id="PTHR42693:SF53">
    <property type="entry name" value="ENDO-4-O-SULFATASE"/>
    <property type="match status" value="1"/>
</dbReference>
<feature type="domain" description="Sulfatase N-terminal" evidence="3">
    <location>
        <begin position="37"/>
        <end position="389"/>
    </location>
</feature>
<comment type="similarity">
    <text evidence="1">Belongs to the sulfatase family.</text>
</comment>
<dbReference type="Gene3D" id="3.40.720.10">
    <property type="entry name" value="Alkaline Phosphatase, subunit A"/>
    <property type="match status" value="1"/>
</dbReference>
<dbReference type="SUPFAM" id="SSF53649">
    <property type="entry name" value="Alkaline phosphatase-like"/>
    <property type="match status" value="1"/>
</dbReference>
<keyword evidence="5" id="KW-1185">Reference proteome</keyword>
<evidence type="ECO:0000313" key="4">
    <source>
        <dbReference type="EMBL" id="PZX51044.1"/>
    </source>
</evidence>
<dbReference type="InterPro" id="IPR017850">
    <property type="entry name" value="Alkaline_phosphatase_core_sf"/>
</dbReference>
<dbReference type="Proteomes" id="UP000248882">
    <property type="component" value="Unassembled WGS sequence"/>
</dbReference>
<comment type="caution">
    <text evidence="4">The sequence shown here is derived from an EMBL/GenBank/DDBJ whole genome shotgun (WGS) entry which is preliminary data.</text>
</comment>
<dbReference type="OrthoDB" id="9764377at2"/>
<dbReference type="RefSeq" id="WP_111320004.1">
    <property type="nucleotide sequence ID" value="NZ_QKZT01000010.1"/>
</dbReference>
<reference evidence="4 5" key="1">
    <citation type="submission" date="2018-06" db="EMBL/GenBank/DDBJ databases">
        <title>Genomic Encyclopedia of Archaeal and Bacterial Type Strains, Phase II (KMG-II): from individual species to whole genera.</title>
        <authorList>
            <person name="Goeker M."/>
        </authorList>
    </citation>
    <scope>NUCLEOTIDE SEQUENCE [LARGE SCALE GENOMIC DNA]</scope>
    <source>
        <strain evidence="4 5">DSM 19830</strain>
    </source>
</reference>